<dbReference type="SUPFAM" id="SSF55248">
    <property type="entry name" value="PCD-like"/>
    <property type="match status" value="1"/>
</dbReference>
<reference evidence="2" key="1">
    <citation type="journal article" date="2017" name="Nat. Microbiol.">
        <title>Global analysis of biosynthetic gene clusters reveals vast potential of secondary metabolite production in Penicillium species.</title>
        <authorList>
            <person name="Nielsen J.C."/>
            <person name="Grijseels S."/>
            <person name="Prigent S."/>
            <person name="Ji B."/>
            <person name="Dainat J."/>
            <person name="Nielsen K.F."/>
            <person name="Frisvad J.C."/>
            <person name="Workman M."/>
            <person name="Nielsen J."/>
        </authorList>
    </citation>
    <scope>NUCLEOTIDE SEQUENCE [LARGE SCALE GENOMIC DNA]</scope>
    <source>
        <strain evidence="2">IBT 31811</strain>
    </source>
</reference>
<comment type="caution">
    <text evidence="1">The sequence shown here is derived from an EMBL/GenBank/DDBJ whole genome shotgun (WGS) entry which is preliminary data.</text>
</comment>
<proteinExistence type="predicted"/>
<dbReference type="InterPro" id="IPR036428">
    <property type="entry name" value="PCD_sf"/>
</dbReference>
<gene>
    <name evidence="1" type="ORF">PENANT_c009G08319</name>
</gene>
<accession>A0A1V6Q9E0</accession>
<dbReference type="Proteomes" id="UP000191672">
    <property type="component" value="Unassembled WGS sequence"/>
</dbReference>
<dbReference type="GO" id="GO:0008124">
    <property type="term" value="F:4-alpha-hydroxytetrahydrobiopterin dehydratase activity"/>
    <property type="evidence" value="ECO:0007669"/>
    <property type="project" value="InterPro"/>
</dbReference>
<keyword evidence="2" id="KW-1185">Reference proteome</keyword>
<evidence type="ECO:0000313" key="1">
    <source>
        <dbReference type="EMBL" id="OQD85843.1"/>
    </source>
</evidence>
<organism evidence="1 2">
    <name type="scientific">Penicillium antarcticum</name>
    <dbReference type="NCBI Taxonomy" id="416450"/>
    <lineage>
        <taxon>Eukaryota</taxon>
        <taxon>Fungi</taxon>
        <taxon>Dikarya</taxon>
        <taxon>Ascomycota</taxon>
        <taxon>Pezizomycotina</taxon>
        <taxon>Eurotiomycetes</taxon>
        <taxon>Eurotiomycetidae</taxon>
        <taxon>Eurotiales</taxon>
        <taxon>Aspergillaceae</taxon>
        <taxon>Penicillium</taxon>
    </lineage>
</organism>
<sequence length="104" mass="11500">MGSQLNLKVSGGEDHNNLEAEIQRLVDTAGWQLQNGDEIQKTYHCRTWTKISDYNSITFFWKTHSPPGLSQKDVHMADFCDSWAQVVKTVPAGSAPSCSDGNAT</sequence>
<dbReference type="GO" id="GO:0006729">
    <property type="term" value="P:tetrahydrobiopterin biosynthetic process"/>
    <property type="evidence" value="ECO:0007669"/>
    <property type="project" value="InterPro"/>
</dbReference>
<dbReference type="Gene3D" id="3.30.1360.20">
    <property type="entry name" value="Transcriptional coactivator/pterin dehydratase"/>
    <property type="match status" value="1"/>
</dbReference>
<dbReference type="AlphaFoldDB" id="A0A1V6Q9E0"/>
<protein>
    <submittedName>
        <fullName evidence="1">Uncharacterized protein</fullName>
    </submittedName>
</protein>
<dbReference type="STRING" id="416450.A0A1V6Q9E0"/>
<evidence type="ECO:0000313" key="2">
    <source>
        <dbReference type="Proteomes" id="UP000191672"/>
    </source>
</evidence>
<name>A0A1V6Q9E0_9EURO</name>
<dbReference type="EMBL" id="MDYN01000009">
    <property type="protein sequence ID" value="OQD85843.1"/>
    <property type="molecule type" value="Genomic_DNA"/>
</dbReference>